<evidence type="ECO:0000256" key="1">
    <source>
        <dbReference type="ARBA" id="ARBA00004186"/>
    </source>
</evidence>
<name>A0A9J6DAX3_RHIMP</name>
<protein>
    <recommendedName>
        <fullName evidence="6">Hyaluronan-mediated motility receptor C-terminal domain-containing protein</fullName>
    </recommendedName>
</protein>
<keyword evidence="3" id="KW-0206">Cytoskeleton</keyword>
<dbReference type="VEuPathDB" id="VectorBase:LOC119177134"/>
<evidence type="ECO:0000256" key="2">
    <source>
        <dbReference type="ARBA" id="ARBA00022490"/>
    </source>
</evidence>
<evidence type="ECO:0000313" key="7">
    <source>
        <dbReference type="EMBL" id="KAH8019308.1"/>
    </source>
</evidence>
<keyword evidence="2" id="KW-0963">Cytoplasm</keyword>
<proteinExistence type="predicted"/>
<evidence type="ECO:0000313" key="8">
    <source>
        <dbReference type="Proteomes" id="UP000821866"/>
    </source>
</evidence>
<dbReference type="PANTHER" id="PTHR18956">
    <property type="entry name" value="HYALURONAN MEDIATED MOTILITY RECEPTOR"/>
    <property type="match status" value="1"/>
</dbReference>
<reference evidence="7" key="1">
    <citation type="journal article" date="2020" name="Cell">
        <title>Large-Scale Comparative Analyses of Tick Genomes Elucidate Their Genetic Diversity and Vector Capacities.</title>
        <authorList>
            <consortium name="Tick Genome and Microbiome Consortium (TIGMIC)"/>
            <person name="Jia N."/>
            <person name="Wang J."/>
            <person name="Shi W."/>
            <person name="Du L."/>
            <person name="Sun Y."/>
            <person name="Zhan W."/>
            <person name="Jiang J.F."/>
            <person name="Wang Q."/>
            <person name="Zhang B."/>
            <person name="Ji P."/>
            <person name="Bell-Sakyi L."/>
            <person name="Cui X.M."/>
            <person name="Yuan T.T."/>
            <person name="Jiang B.G."/>
            <person name="Yang W.F."/>
            <person name="Lam T.T."/>
            <person name="Chang Q.C."/>
            <person name="Ding S.J."/>
            <person name="Wang X.J."/>
            <person name="Zhu J.G."/>
            <person name="Ruan X.D."/>
            <person name="Zhao L."/>
            <person name="Wei J.T."/>
            <person name="Ye R.Z."/>
            <person name="Que T.C."/>
            <person name="Du C.H."/>
            <person name="Zhou Y.H."/>
            <person name="Cheng J.X."/>
            <person name="Dai P.F."/>
            <person name="Guo W.B."/>
            <person name="Han X.H."/>
            <person name="Huang E.J."/>
            <person name="Li L.F."/>
            <person name="Wei W."/>
            <person name="Gao Y.C."/>
            <person name="Liu J.Z."/>
            <person name="Shao H.Z."/>
            <person name="Wang X."/>
            <person name="Wang C.C."/>
            <person name="Yang T.C."/>
            <person name="Huo Q.B."/>
            <person name="Li W."/>
            <person name="Chen H.Y."/>
            <person name="Chen S.E."/>
            <person name="Zhou L.G."/>
            <person name="Ni X.B."/>
            <person name="Tian J.H."/>
            <person name="Sheng Y."/>
            <person name="Liu T."/>
            <person name="Pan Y.S."/>
            <person name="Xia L.Y."/>
            <person name="Li J."/>
            <person name="Zhao F."/>
            <person name="Cao W.C."/>
        </authorList>
    </citation>
    <scope>NUCLEOTIDE SEQUENCE</scope>
    <source>
        <strain evidence="7">Rmic-2018</strain>
    </source>
</reference>
<accession>A0A9J6DAX3</accession>
<dbReference type="Pfam" id="PF15908">
    <property type="entry name" value="HMMR_C"/>
    <property type="match status" value="1"/>
</dbReference>
<feature type="compositionally biased region" description="Polar residues" evidence="5">
    <location>
        <begin position="581"/>
        <end position="595"/>
    </location>
</feature>
<evidence type="ECO:0000259" key="6">
    <source>
        <dbReference type="Pfam" id="PF15908"/>
    </source>
</evidence>
<dbReference type="InterPro" id="IPR026203">
    <property type="entry name" value="IHABP"/>
</dbReference>
<dbReference type="Proteomes" id="UP000821866">
    <property type="component" value="Chromosome 8"/>
</dbReference>
<keyword evidence="4" id="KW-0175">Coiled coil</keyword>
<feature type="coiled-coil region" evidence="4">
    <location>
        <begin position="427"/>
        <end position="562"/>
    </location>
</feature>
<dbReference type="GO" id="GO:0005540">
    <property type="term" value="F:hyaluronic acid binding"/>
    <property type="evidence" value="ECO:0007669"/>
    <property type="project" value="InterPro"/>
</dbReference>
<evidence type="ECO:0000256" key="3">
    <source>
        <dbReference type="ARBA" id="ARBA00023212"/>
    </source>
</evidence>
<dbReference type="SUPFAM" id="SSF57997">
    <property type="entry name" value="Tropomyosin"/>
    <property type="match status" value="1"/>
</dbReference>
<keyword evidence="8" id="KW-1185">Reference proteome</keyword>
<feature type="domain" description="Hyaluronan-mediated motility receptor C-terminal" evidence="6">
    <location>
        <begin position="464"/>
        <end position="603"/>
    </location>
</feature>
<dbReference type="GO" id="GO:0005819">
    <property type="term" value="C:spindle"/>
    <property type="evidence" value="ECO:0007669"/>
    <property type="project" value="UniProtKB-SubCell"/>
</dbReference>
<reference evidence="7" key="2">
    <citation type="submission" date="2021-09" db="EMBL/GenBank/DDBJ databases">
        <authorList>
            <person name="Jia N."/>
            <person name="Wang J."/>
            <person name="Shi W."/>
            <person name="Du L."/>
            <person name="Sun Y."/>
            <person name="Zhan W."/>
            <person name="Jiang J."/>
            <person name="Wang Q."/>
            <person name="Zhang B."/>
            <person name="Ji P."/>
            <person name="Sakyi L.B."/>
            <person name="Cui X."/>
            <person name="Yuan T."/>
            <person name="Jiang B."/>
            <person name="Yang W."/>
            <person name="Lam T.T.-Y."/>
            <person name="Chang Q."/>
            <person name="Ding S."/>
            <person name="Wang X."/>
            <person name="Zhu J."/>
            <person name="Ruan X."/>
            <person name="Zhao L."/>
            <person name="Wei J."/>
            <person name="Que T."/>
            <person name="Du C."/>
            <person name="Cheng J."/>
            <person name="Dai P."/>
            <person name="Han X."/>
            <person name="Huang E."/>
            <person name="Gao Y."/>
            <person name="Liu J."/>
            <person name="Shao H."/>
            <person name="Ye R."/>
            <person name="Li L."/>
            <person name="Wei W."/>
            <person name="Wang X."/>
            <person name="Wang C."/>
            <person name="Huo Q."/>
            <person name="Li W."/>
            <person name="Guo W."/>
            <person name="Chen H."/>
            <person name="Chen S."/>
            <person name="Zhou L."/>
            <person name="Zhou L."/>
            <person name="Ni X."/>
            <person name="Tian J."/>
            <person name="Zhou Y."/>
            <person name="Sheng Y."/>
            <person name="Liu T."/>
            <person name="Pan Y."/>
            <person name="Xia L."/>
            <person name="Li J."/>
            <person name="Zhao F."/>
            <person name="Cao W."/>
        </authorList>
    </citation>
    <scope>NUCLEOTIDE SEQUENCE</scope>
    <source>
        <strain evidence="7">Rmic-2018</strain>
        <tissue evidence="7">Larvae</tissue>
    </source>
</reference>
<sequence length="604" mass="70250">MEKLVVEYDVLKNEARSLIDDKKELTAIVDRMKAEKQELEKELAEACAKESSMVASIENMEATQAKLQDELVCKKEETTDLQSQVDQFVLENNLLKNEAQSLIDSKQELLATVEQMKAYQQELEEKMAQTYEQKFSLEVRTENLETEVSELHRELLRHKQENTDMLTQVEQLLLENDILKREAQSVDDCKQELSALSSTLSHVKLEKEEIEKKVVELHLEKATIENRLETLTANFDKLHYESMQHQEEKTVLMTKLNQVSEMNEALQSKLDEAFCEVAELKSSVAHLHDEISFHEQLKQDMLEQLDSYGDVLTLKTSLEEKLASALVEVDSLQSSNVKFSREIITLEDANRAARNDIAKLLKEKEQLEEIIQSCHEVREEVEVKLSDATHNLGILKEKADFLSCENLRQREVLTNYARQLEDAVLRADRYKCVCSELDRQKRELRDQLKQLSEELTQVKNEQISNLTEQLNSMAADAERWKASFEALQMRVAPFQEQLELYEMEKELLEKRNEATESELSKLYRKVSEMMGHQNHKQKIHYLSNLLEEQHKSRKELHILREKNLKQTKEIAMLQVQLHSQKMKQGQKGTLNQTAKENVLPKPPM</sequence>
<comment type="caution">
    <text evidence="7">The sequence shown here is derived from an EMBL/GenBank/DDBJ whole genome shotgun (WGS) entry which is preliminary data.</text>
</comment>
<dbReference type="AlphaFoldDB" id="A0A9J6DAX3"/>
<dbReference type="InterPro" id="IPR031794">
    <property type="entry name" value="HMMR_C"/>
</dbReference>
<evidence type="ECO:0000256" key="5">
    <source>
        <dbReference type="SAM" id="MobiDB-lite"/>
    </source>
</evidence>
<feature type="coiled-coil region" evidence="4">
    <location>
        <begin position="1"/>
        <end position="283"/>
    </location>
</feature>
<dbReference type="EMBL" id="JABSTU010000010">
    <property type="protein sequence ID" value="KAH8019308.1"/>
    <property type="molecule type" value="Genomic_DNA"/>
</dbReference>
<comment type="subcellular location">
    <subcellularLocation>
        <location evidence="1">Cytoplasm</location>
        <location evidence="1">Cytoskeleton</location>
        <location evidence="1">Spindle</location>
    </subcellularLocation>
</comment>
<feature type="region of interest" description="Disordered" evidence="5">
    <location>
        <begin position="581"/>
        <end position="604"/>
    </location>
</feature>
<gene>
    <name evidence="7" type="ORF">HPB51_018820</name>
</gene>
<evidence type="ECO:0000256" key="4">
    <source>
        <dbReference type="SAM" id="Coils"/>
    </source>
</evidence>
<organism evidence="7 8">
    <name type="scientific">Rhipicephalus microplus</name>
    <name type="common">Cattle tick</name>
    <name type="synonym">Boophilus microplus</name>
    <dbReference type="NCBI Taxonomy" id="6941"/>
    <lineage>
        <taxon>Eukaryota</taxon>
        <taxon>Metazoa</taxon>
        <taxon>Ecdysozoa</taxon>
        <taxon>Arthropoda</taxon>
        <taxon>Chelicerata</taxon>
        <taxon>Arachnida</taxon>
        <taxon>Acari</taxon>
        <taxon>Parasitiformes</taxon>
        <taxon>Ixodida</taxon>
        <taxon>Ixodoidea</taxon>
        <taxon>Ixodidae</taxon>
        <taxon>Rhipicephalinae</taxon>
        <taxon>Rhipicephalus</taxon>
        <taxon>Boophilus</taxon>
    </lineage>
</organism>
<feature type="coiled-coil region" evidence="4">
    <location>
        <begin position="315"/>
        <end position="398"/>
    </location>
</feature>
<dbReference type="PANTHER" id="PTHR18956:SF6">
    <property type="entry name" value="HYALURONAN MEDIATED MOTILITY RECEPTOR"/>
    <property type="match status" value="1"/>
</dbReference>